<evidence type="ECO:0000313" key="2">
    <source>
        <dbReference type="EMBL" id="EGG29200.1"/>
    </source>
</evidence>
<dbReference type="eggNOG" id="COG2030">
    <property type="taxonomic scope" value="Bacteria"/>
</dbReference>
<dbReference type="Gene3D" id="3.10.129.10">
    <property type="entry name" value="Hotdog Thioesterase"/>
    <property type="match status" value="1"/>
</dbReference>
<comment type="caution">
    <text evidence="2">The sequence shown here is derived from an EMBL/GenBank/DDBJ whole genome shotgun (WGS) entry which is preliminary data.</text>
</comment>
<dbReference type="InterPro" id="IPR029069">
    <property type="entry name" value="HotDog_dom_sf"/>
</dbReference>
<dbReference type="SUPFAM" id="SSF54637">
    <property type="entry name" value="Thioesterase/thiol ester dehydrase-isomerase"/>
    <property type="match status" value="1"/>
</dbReference>
<dbReference type="PANTHER" id="PTHR43437">
    <property type="entry name" value="HYDROXYACYL-THIOESTER DEHYDRATASE TYPE 2, MITOCHONDRIAL-RELATED"/>
    <property type="match status" value="1"/>
</dbReference>
<name>F3L3C8_9GAMM</name>
<dbReference type="OrthoDB" id="9774179at2"/>
<dbReference type="Proteomes" id="UP000005615">
    <property type="component" value="Unassembled WGS sequence"/>
</dbReference>
<keyword evidence="3" id="KW-1185">Reference proteome</keyword>
<dbReference type="AlphaFoldDB" id="F3L3C8"/>
<reference evidence="2 3" key="1">
    <citation type="journal article" date="2011" name="J. Bacteriol.">
        <title>Genome sequence of strain IMCC3088, a proteorhodopsin-containing marine bacterium belonging to the OM60/NOR5 clade.</title>
        <authorList>
            <person name="Jang Y."/>
            <person name="Oh H.M."/>
            <person name="Kang I."/>
            <person name="Lee K."/>
            <person name="Yang S.J."/>
            <person name="Cho J.C."/>
        </authorList>
    </citation>
    <scope>NUCLEOTIDE SEQUENCE [LARGE SCALE GENOMIC DNA]</scope>
    <source>
        <strain evidence="2 3">IMCC3088</strain>
    </source>
</reference>
<dbReference type="InterPro" id="IPR050965">
    <property type="entry name" value="UPF0336/Enoyl-CoA_hydratase"/>
</dbReference>
<evidence type="ECO:0000313" key="3">
    <source>
        <dbReference type="Proteomes" id="UP000005615"/>
    </source>
</evidence>
<gene>
    <name evidence="2" type="ORF">IMCC3088_2120</name>
</gene>
<dbReference type="PRINTS" id="PR01483">
    <property type="entry name" value="FASYNTHASE"/>
</dbReference>
<dbReference type="InterPro" id="IPR002539">
    <property type="entry name" value="MaoC-like_dom"/>
</dbReference>
<dbReference type="PANTHER" id="PTHR43437:SF3">
    <property type="entry name" value="HYDROXYACYL-THIOESTER DEHYDRATASE TYPE 2, MITOCHONDRIAL"/>
    <property type="match status" value="1"/>
</dbReference>
<dbReference type="InterPro" id="IPR003965">
    <property type="entry name" value="Fatty_acid_synthase"/>
</dbReference>
<dbReference type="FunFam" id="3.10.129.10:FF:000042">
    <property type="entry name" value="MaoC domain protein dehydratase"/>
    <property type="match status" value="1"/>
</dbReference>
<dbReference type="RefSeq" id="WP_009576295.1">
    <property type="nucleotide sequence ID" value="NZ_AEIG01000062.1"/>
</dbReference>
<accession>F3L3C8</accession>
<dbReference type="GO" id="GO:0019171">
    <property type="term" value="F:(3R)-hydroxyacyl-[acyl-carrier-protein] dehydratase activity"/>
    <property type="evidence" value="ECO:0007669"/>
    <property type="project" value="TreeGrafter"/>
</dbReference>
<organism evidence="2 3">
    <name type="scientific">Aequoribacter fuscus</name>
    <dbReference type="NCBI Taxonomy" id="2518989"/>
    <lineage>
        <taxon>Bacteria</taxon>
        <taxon>Pseudomonadati</taxon>
        <taxon>Pseudomonadota</taxon>
        <taxon>Gammaproteobacteria</taxon>
        <taxon>Cellvibrionales</taxon>
        <taxon>Halieaceae</taxon>
        <taxon>Aequoribacter</taxon>
    </lineage>
</organism>
<protein>
    <submittedName>
        <fullName evidence="2">Enoyl-CoA hydratase, R-specific</fullName>
    </submittedName>
</protein>
<dbReference type="GO" id="GO:0004312">
    <property type="term" value="F:fatty acid synthase activity"/>
    <property type="evidence" value="ECO:0007669"/>
    <property type="project" value="InterPro"/>
</dbReference>
<evidence type="ECO:0000256" key="1">
    <source>
        <dbReference type="ARBA" id="ARBA00023239"/>
    </source>
</evidence>
<keyword evidence="1" id="KW-0456">Lyase</keyword>
<dbReference type="GO" id="GO:0005835">
    <property type="term" value="C:fatty acid synthase complex"/>
    <property type="evidence" value="ECO:0007669"/>
    <property type="project" value="InterPro"/>
</dbReference>
<dbReference type="GO" id="GO:0006633">
    <property type="term" value="P:fatty acid biosynthetic process"/>
    <property type="evidence" value="ECO:0007669"/>
    <property type="project" value="InterPro"/>
</dbReference>
<dbReference type="EMBL" id="AEIG01000062">
    <property type="protein sequence ID" value="EGG29200.1"/>
    <property type="molecule type" value="Genomic_DNA"/>
</dbReference>
<dbReference type="STRING" id="2518989.IMCC3088_2120"/>
<proteinExistence type="predicted"/>
<dbReference type="CDD" id="cd03449">
    <property type="entry name" value="R_hydratase"/>
    <property type="match status" value="1"/>
</dbReference>
<sequence length="157" mass="16517">MATITNIPFSKLDLGLSTEYSKTVTEQDIQLFAVLSGDANPVHLDAEYAATTPFGEQIAHGMLTGAVISAAIAMQMPGPGTIYLGQSLVFKRPVKIGDTVTVTLTVADKHPSKPRATLDCVVTNQEGVTVVEGQANVLVPTEEQTLSIPDLPKVALG</sequence>
<dbReference type="Pfam" id="PF01575">
    <property type="entry name" value="MaoC_dehydratas"/>
    <property type="match status" value="1"/>
</dbReference>